<keyword evidence="6" id="KW-1185">Reference proteome</keyword>
<proteinExistence type="predicted"/>
<evidence type="ECO:0000256" key="4">
    <source>
        <dbReference type="SAM" id="MobiDB-lite"/>
    </source>
</evidence>
<dbReference type="STRING" id="985895.E4ZYX7"/>
<dbReference type="InterPro" id="IPR011990">
    <property type="entry name" value="TPR-like_helical_dom_sf"/>
</dbReference>
<reference evidence="6" key="1">
    <citation type="journal article" date="2011" name="Nat. Commun.">
        <title>Effector diversification within compartments of the Leptosphaeria maculans genome affected by Repeat-Induced Point mutations.</title>
        <authorList>
            <person name="Rouxel T."/>
            <person name="Grandaubert J."/>
            <person name="Hane J.K."/>
            <person name="Hoede C."/>
            <person name="van de Wouw A.P."/>
            <person name="Couloux A."/>
            <person name="Dominguez V."/>
            <person name="Anthouard V."/>
            <person name="Bally P."/>
            <person name="Bourras S."/>
            <person name="Cozijnsen A.J."/>
            <person name="Ciuffetti L.M."/>
            <person name="Degrave A."/>
            <person name="Dilmaghani A."/>
            <person name="Duret L."/>
            <person name="Fudal I."/>
            <person name="Goodwin S.B."/>
            <person name="Gout L."/>
            <person name="Glaser N."/>
            <person name="Linglin J."/>
            <person name="Kema G.H.J."/>
            <person name="Lapalu N."/>
            <person name="Lawrence C.B."/>
            <person name="May K."/>
            <person name="Meyer M."/>
            <person name="Ollivier B."/>
            <person name="Poulain J."/>
            <person name="Schoch C.L."/>
            <person name="Simon A."/>
            <person name="Spatafora J.W."/>
            <person name="Stachowiak A."/>
            <person name="Turgeon B.G."/>
            <person name="Tyler B.M."/>
            <person name="Vincent D."/>
            <person name="Weissenbach J."/>
            <person name="Amselem J."/>
            <person name="Quesneville H."/>
            <person name="Oliver R.P."/>
            <person name="Wincker P."/>
            <person name="Balesdent M.-H."/>
            <person name="Howlett B.J."/>
        </authorList>
    </citation>
    <scope>NUCLEOTIDE SEQUENCE [LARGE SCALE GENOMIC DNA]</scope>
    <source>
        <strain evidence="6">JN3 / isolate v23.1.3 / race Av1-4-5-6-7-8</strain>
    </source>
</reference>
<dbReference type="SUPFAM" id="SSF48403">
    <property type="entry name" value="Ankyrin repeat"/>
    <property type="match status" value="1"/>
</dbReference>
<name>E4ZYX7_LEPMJ</name>
<dbReference type="SMART" id="SM00248">
    <property type="entry name" value="ANK"/>
    <property type="match status" value="3"/>
</dbReference>
<evidence type="ECO:0000256" key="2">
    <source>
        <dbReference type="ARBA" id="ARBA00023043"/>
    </source>
</evidence>
<dbReference type="RefSeq" id="XP_003839891.1">
    <property type="nucleotide sequence ID" value="XM_003839843.1"/>
</dbReference>
<dbReference type="InterPro" id="IPR002110">
    <property type="entry name" value="Ankyrin_rpt"/>
</dbReference>
<dbReference type="eggNOG" id="ENOG502SKGX">
    <property type="taxonomic scope" value="Eukaryota"/>
</dbReference>
<dbReference type="AlphaFoldDB" id="E4ZYX7"/>
<evidence type="ECO:0000256" key="3">
    <source>
        <dbReference type="PROSITE-ProRule" id="PRU00023"/>
    </source>
</evidence>
<dbReference type="Gene3D" id="1.25.40.10">
    <property type="entry name" value="Tetratricopeptide repeat domain"/>
    <property type="match status" value="1"/>
</dbReference>
<keyword evidence="1" id="KW-0677">Repeat</keyword>
<dbReference type="OrthoDB" id="194358at2759"/>
<dbReference type="PROSITE" id="PS50297">
    <property type="entry name" value="ANK_REP_REGION"/>
    <property type="match status" value="2"/>
</dbReference>
<organism evidence="6">
    <name type="scientific">Leptosphaeria maculans (strain JN3 / isolate v23.1.3 / race Av1-4-5-6-7-8)</name>
    <name type="common">Blackleg fungus</name>
    <name type="synonym">Phoma lingam</name>
    <dbReference type="NCBI Taxonomy" id="985895"/>
    <lineage>
        <taxon>Eukaryota</taxon>
        <taxon>Fungi</taxon>
        <taxon>Dikarya</taxon>
        <taxon>Ascomycota</taxon>
        <taxon>Pezizomycotina</taxon>
        <taxon>Dothideomycetes</taxon>
        <taxon>Pleosporomycetidae</taxon>
        <taxon>Pleosporales</taxon>
        <taxon>Pleosporineae</taxon>
        <taxon>Leptosphaeriaceae</taxon>
        <taxon>Plenodomus</taxon>
        <taxon>Plenodomus lingam/Leptosphaeria maculans species complex</taxon>
    </lineage>
</organism>
<dbReference type="PANTHER" id="PTHR24198:SF165">
    <property type="entry name" value="ANKYRIN REPEAT-CONTAINING PROTEIN-RELATED"/>
    <property type="match status" value="1"/>
</dbReference>
<evidence type="ECO:0000313" key="5">
    <source>
        <dbReference type="EMBL" id="CBX96412.1"/>
    </source>
</evidence>
<evidence type="ECO:0000256" key="1">
    <source>
        <dbReference type="ARBA" id="ARBA00022737"/>
    </source>
</evidence>
<accession>E4ZYX7</accession>
<feature type="compositionally biased region" description="Basic and acidic residues" evidence="4">
    <location>
        <begin position="526"/>
        <end position="538"/>
    </location>
</feature>
<dbReference type="EMBL" id="FP929129">
    <property type="protein sequence ID" value="CBX96412.1"/>
    <property type="molecule type" value="Genomic_DNA"/>
</dbReference>
<dbReference type="SUPFAM" id="SSF48452">
    <property type="entry name" value="TPR-like"/>
    <property type="match status" value="1"/>
</dbReference>
<dbReference type="PROSITE" id="PS50088">
    <property type="entry name" value="ANK_REPEAT"/>
    <property type="match status" value="2"/>
</dbReference>
<dbReference type="PANTHER" id="PTHR24198">
    <property type="entry name" value="ANKYRIN REPEAT AND PROTEIN KINASE DOMAIN-CONTAINING PROTEIN"/>
    <property type="match status" value="1"/>
</dbReference>
<dbReference type="Pfam" id="PF12796">
    <property type="entry name" value="Ank_2"/>
    <property type="match status" value="1"/>
</dbReference>
<feature type="repeat" description="ANK" evidence="3">
    <location>
        <begin position="694"/>
        <end position="726"/>
    </location>
</feature>
<dbReference type="InParanoid" id="E4ZYX7"/>
<protein>
    <submittedName>
        <fullName evidence="5">Uncharacterized protein</fullName>
    </submittedName>
</protein>
<dbReference type="OMA" id="HYKLAVC"/>
<dbReference type="Proteomes" id="UP000002668">
    <property type="component" value="Genome"/>
</dbReference>
<feature type="compositionally biased region" description="Polar residues" evidence="4">
    <location>
        <begin position="578"/>
        <end position="592"/>
    </location>
</feature>
<dbReference type="GeneID" id="13289966"/>
<feature type="repeat" description="ANK" evidence="3">
    <location>
        <begin position="820"/>
        <end position="843"/>
    </location>
</feature>
<sequence length="843" mass="92514">MDTGSSLLSLCKSILSLGVSLIKLSQHVTFVDGILANLAADTKALGETCNGLCNRVSRLADGNTARCERREIGGQIWDWDDCLVSQIEVLRGTMQELEHFVKNDGIVDAQSAHRLRGLNYPGPQRDFVIRLRSRVSRHVGGLGMTLLLMNHFFGSSGEARQTAEDVERMRGMIAKLERARTGKPTGRMSRIEAKLVKCARAAIVDVDCSAETSKEKWDNCIDSAQASTWLGALEALRLDEQNSVHPSTAMLAPTAVSVVGKHTLMTSPRASTTAKPSVAIPEHTHCEDDFDLDLARAALETGTSAFSTQAWEEATSLLQEALRALLQLSPEQRAFADIFALHYRLAVCAYYTHEPADAEHALLSLDQLMPSTDEQRSCVYHSKHLLAQLYIRTQQIELAQVQCEKALQGRRRVCGKLSVEALESLALMAHVYVLLGNRARAKSCLAMMPEAQRNGVLQSVEAELQGVVSHLDFASVLTQGIGKDSSEVVEREWERVSLGSDGDSVASRGGNGRGLASPLGVYRQGRVREAADGTEKLPSRSQSPFETVSSSPKTPQSNLVHQAVLEDDPPSWSIPTRTSISSDPLHATTPSIKHSDNICPEPQTRLPRTEILRRIGCQPRDKLEQAVCTSDHALLNVHLRKRKSIWRASLRPRGAPERITALHYAALFGEVNMARRLVVEGNFNVDEIPFGYSTRLTPLHFAMGARQVGMVEMLLAHGARPVEDESWTSLAKMMLSRAWIAKTMSEAERGDAPQCIAAILAVLVRFGWDVDLPEGKDGESMLHAAVSFYSGDYEWDARLKVAICKVLCVHGADSHVRNKHGKTAFDIAAASGQKELIEVLVKK</sequence>
<dbReference type="VEuPathDB" id="FungiDB:LEMA_P106770.1"/>
<dbReference type="InterPro" id="IPR036770">
    <property type="entry name" value="Ankyrin_rpt-contain_sf"/>
</dbReference>
<feature type="region of interest" description="Disordered" evidence="4">
    <location>
        <begin position="578"/>
        <end position="603"/>
    </location>
</feature>
<dbReference type="Gene3D" id="1.25.40.20">
    <property type="entry name" value="Ankyrin repeat-containing domain"/>
    <property type="match status" value="2"/>
</dbReference>
<keyword evidence="2 3" id="KW-0040">ANK repeat</keyword>
<dbReference type="HOGENOM" id="CLU_327324_0_0_1"/>
<gene>
    <name evidence="5" type="ORF">LEMA_P106770.1</name>
</gene>
<feature type="compositionally biased region" description="Polar residues" evidence="4">
    <location>
        <begin position="539"/>
        <end position="556"/>
    </location>
</feature>
<evidence type="ECO:0000313" key="6">
    <source>
        <dbReference type="Proteomes" id="UP000002668"/>
    </source>
</evidence>
<feature type="region of interest" description="Disordered" evidence="4">
    <location>
        <begin position="499"/>
        <end position="556"/>
    </location>
</feature>